<comment type="caution">
    <text evidence="5">The sequence shown here is derived from an EMBL/GenBank/DDBJ whole genome shotgun (WGS) entry which is preliminary data.</text>
</comment>
<evidence type="ECO:0000259" key="3">
    <source>
        <dbReference type="Pfam" id="PF25917"/>
    </source>
</evidence>
<dbReference type="Gene3D" id="2.40.30.170">
    <property type="match status" value="1"/>
</dbReference>
<dbReference type="Pfam" id="PF25954">
    <property type="entry name" value="Beta-barrel_RND_2"/>
    <property type="match status" value="1"/>
</dbReference>
<dbReference type="EMBL" id="PVLR01000023">
    <property type="protein sequence ID" value="PRD68842.1"/>
    <property type="molecule type" value="Genomic_DNA"/>
</dbReference>
<proteinExistence type="inferred from homology"/>
<dbReference type="GO" id="GO:1990281">
    <property type="term" value="C:efflux pump complex"/>
    <property type="evidence" value="ECO:0007669"/>
    <property type="project" value="TreeGrafter"/>
</dbReference>
<evidence type="ECO:0000313" key="6">
    <source>
        <dbReference type="Proteomes" id="UP000238326"/>
    </source>
</evidence>
<dbReference type="Gene3D" id="2.40.50.100">
    <property type="match status" value="1"/>
</dbReference>
<dbReference type="NCBIfam" id="TIGR01730">
    <property type="entry name" value="RND_mfp"/>
    <property type="match status" value="1"/>
</dbReference>
<protein>
    <submittedName>
        <fullName evidence="5">Efflux RND transporter periplasmic adaptor subunit</fullName>
    </submittedName>
</protein>
<comment type="similarity">
    <text evidence="1">Belongs to the membrane fusion protein (MFP) (TC 8.A.1) family.</text>
</comment>
<reference evidence="5 6" key="1">
    <citation type="submission" date="2018-03" db="EMBL/GenBank/DDBJ databases">
        <title>Comparative genomics illustrates the genes involved in a hyperalkaliphilic mechanisms of Serpentinomonas isolated from highly-alkaline calcium-rich serpentinized springs.</title>
        <authorList>
            <person name="Suzuki S."/>
            <person name="Ishii S."/>
            <person name="Walworth N."/>
            <person name="Bird L."/>
            <person name="Kuenen J.G."/>
            <person name="Nealson K.H."/>
        </authorList>
    </citation>
    <scope>NUCLEOTIDE SEQUENCE [LARGE SCALE GENOMIC DNA]</scope>
    <source>
        <strain evidence="5 6">83</strain>
    </source>
</reference>
<dbReference type="Gene3D" id="1.10.287.470">
    <property type="entry name" value="Helix hairpin bin"/>
    <property type="match status" value="1"/>
</dbReference>
<feature type="domain" description="CusB-like beta-barrel" evidence="4">
    <location>
        <begin position="217"/>
        <end position="289"/>
    </location>
</feature>
<feature type="domain" description="Multidrug resistance protein MdtA-like barrel-sandwich hybrid" evidence="3">
    <location>
        <begin position="76"/>
        <end position="206"/>
    </location>
</feature>
<dbReference type="GO" id="GO:0015562">
    <property type="term" value="F:efflux transmembrane transporter activity"/>
    <property type="evidence" value="ECO:0007669"/>
    <property type="project" value="TreeGrafter"/>
</dbReference>
<dbReference type="Proteomes" id="UP000238326">
    <property type="component" value="Unassembled WGS sequence"/>
</dbReference>
<keyword evidence="2" id="KW-0175">Coiled coil</keyword>
<dbReference type="OrthoDB" id="9806939at2"/>
<dbReference type="SUPFAM" id="SSF111369">
    <property type="entry name" value="HlyD-like secretion proteins"/>
    <property type="match status" value="1"/>
</dbReference>
<dbReference type="InterPro" id="IPR006143">
    <property type="entry name" value="RND_pump_MFP"/>
</dbReference>
<dbReference type="Pfam" id="PF25917">
    <property type="entry name" value="BSH_RND"/>
    <property type="match status" value="1"/>
</dbReference>
<dbReference type="RefSeq" id="WP_105729580.1">
    <property type="nucleotide sequence ID" value="NZ_PVLR01000023.1"/>
</dbReference>
<accession>A0A2S9KEK9</accession>
<sequence length="370" mass="38770">MIDSSDFRLMKLVHALVWSGLVISGLAVLTACSPAAEKAPPIPAVYVTPVHNDHGEDMRILSGAVRPRIESDLAFRAGGKVTARLVDLGQAVRAGQPLARIDAADYQLAADAAAEQLRAAQVDATQAASDAARFKRLLLDGSVGAADHERQQARSDAAAARVVQAERQLEVLRNRAGYAVLTAPFDGVVTGLQIEVGQMVDEAQPVMVLAKPGELEVVVDVPEALAAGLREKVAQARIAGIPDLVKLRLRELAPSASAQTRTFRARYAIASPPPGLRMGVTADVQLAGKDATTSAELPSGALLTTNKTPSVWLVDDKAGTLTQQTVTLLSQSTDQVRVTGLPDGVLVVSAGAQKLDAGMKVQAVMRPGSL</sequence>
<evidence type="ECO:0000313" key="5">
    <source>
        <dbReference type="EMBL" id="PRD68842.1"/>
    </source>
</evidence>
<organism evidence="5 6">
    <name type="scientific">Malikia spinosa</name>
    <dbReference type="NCBI Taxonomy" id="86180"/>
    <lineage>
        <taxon>Bacteria</taxon>
        <taxon>Pseudomonadati</taxon>
        <taxon>Pseudomonadota</taxon>
        <taxon>Betaproteobacteria</taxon>
        <taxon>Burkholderiales</taxon>
        <taxon>Comamonadaceae</taxon>
        <taxon>Malikia</taxon>
    </lineage>
</organism>
<evidence type="ECO:0000259" key="4">
    <source>
        <dbReference type="Pfam" id="PF25954"/>
    </source>
</evidence>
<feature type="coiled-coil region" evidence="2">
    <location>
        <begin position="148"/>
        <end position="175"/>
    </location>
</feature>
<dbReference type="InterPro" id="IPR058792">
    <property type="entry name" value="Beta-barrel_RND_2"/>
</dbReference>
<dbReference type="Gene3D" id="2.40.420.20">
    <property type="match status" value="1"/>
</dbReference>
<name>A0A2S9KEK9_9BURK</name>
<evidence type="ECO:0000256" key="2">
    <source>
        <dbReference type="SAM" id="Coils"/>
    </source>
</evidence>
<dbReference type="PANTHER" id="PTHR30469:SF18">
    <property type="entry name" value="RESISTANCE-NODULATION-CELL DIVISION (RND) EFFLUX MEMBRANE FUSION PROTEIN-RELATED"/>
    <property type="match status" value="1"/>
</dbReference>
<dbReference type="InterPro" id="IPR058625">
    <property type="entry name" value="MdtA-like_BSH"/>
</dbReference>
<keyword evidence="6" id="KW-1185">Reference proteome</keyword>
<dbReference type="AlphaFoldDB" id="A0A2S9KEK9"/>
<gene>
    <name evidence="5" type="ORF">C6P61_08880</name>
</gene>
<dbReference type="PANTHER" id="PTHR30469">
    <property type="entry name" value="MULTIDRUG RESISTANCE PROTEIN MDTA"/>
    <property type="match status" value="1"/>
</dbReference>
<evidence type="ECO:0000256" key="1">
    <source>
        <dbReference type="ARBA" id="ARBA00009477"/>
    </source>
</evidence>